<keyword evidence="2" id="KW-0732">Signal</keyword>
<evidence type="ECO:0000313" key="3">
    <source>
        <dbReference type="EMBL" id="MBD3940986.1"/>
    </source>
</evidence>
<name>A0ABR8NN93_9MICO</name>
<dbReference type="RefSeq" id="WP_191170610.1">
    <property type="nucleotide sequence ID" value="NZ_JACXZS010000002.1"/>
</dbReference>
<gene>
    <name evidence="3" type="ORF">IF188_04615</name>
</gene>
<feature type="signal peptide" evidence="2">
    <location>
        <begin position="1"/>
        <end position="26"/>
    </location>
</feature>
<feature type="region of interest" description="Disordered" evidence="1">
    <location>
        <begin position="175"/>
        <end position="197"/>
    </location>
</feature>
<feature type="chain" id="PRO_5047170354" evidence="2">
    <location>
        <begin position="27"/>
        <end position="299"/>
    </location>
</feature>
<protein>
    <submittedName>
        <fullName evidence="3">Uncharacterized protein</fullName>
    </submittedName>
</protein>
<keyword evidence="4" id="KW-1185">Reference proteome</keyword>
<organism evidence="3 4">
    <name type="scientific">Microbacterium helvum</name>
    <dbReference type="NCBI Taxonomy" id="2773713"/>
    <lineage>
        <taxon>Bacteria</taxon>
        <taxon>Bacillati</taxon>
        <taxon>Actinomycetota</taxon>
        <taxon>Actinomycetes</taxon>
        <taxon>Micrococcales</taxon>
        <taxon>Microbacteriaceae</taxon>
        <taxon>Microbacterium</taxon>
    </lineage>
</organism>
<sequence length="299" mass="31346">MRDRRQHVLPLLVVLASGTLLLSACATGHLATAPTADDPGLLTTSYPVTVLDDGDGAELCLGGVLDSLPPQCGGPSLVDWDWAEHEGDYEESDGVRWGSFLVTGTYDADADSFTATDVIPGSDAESPQATMPDFSSPCPEPFGGWRVIDEAKATPESMDAVFQRAQRLPGYAAAWLDQSPNPASGTSTPDDPEQTMNDPRLSIVNVRVTGDPAAAEADLREVWGGMLCVTRAERTAGELQNIQDEIMESTDGVLSIGPNGTAGSVSVTVIHDDGTLQTGFDDRYGPGIVQVSSALVPAG</sequence>
<evidence type="ECO:0000313" key="4">
    <source>
        <dbReference type="Proteomes" id="UP000598426"/>
    </source>
</evidence>
<dbReference type="Proteomes" id="UP000598426">
    <property type="component" value="Unassembled WGS sequence"/>
</dbReference>
<dbReference type="EMBL" id="JACXZS010000002">
    <property type="protein sequence ID" value="MBD3940986.1"/>
    <property type="molecule type" value="Genomic_DNA"/>
</dbReference>
<feature type="compositionally biased region" description="Polar residues" evidence="1">
    <location>
        <begin position="178"/>
        <end position="197"/>
    </location>
</feature>
<reference evidence="3 4" key="1">
    <citation type="submission" date="2020-09" db="EMBL/GenBank/DDBJ databases">
        <title>Isolation and identification of active actinomycetes.</title>
        <authorList>
            <person name="Li X."/>
        </authorList>
    </citation>
    <scope>NUCLEOTIDE SEQUENCE [LARGE SCALE GENOMIC DNA]</scope>
    <source>
        <strain evidence="3 4">NEAU-LLC</strain>
    </source>
</reference>
<evidence type="ECO:0000256" key="1">
    <source>
        <dbReference type="SAM" id="MobiDB-lite"/>
    </source>
</evidence>
<dbReference type="PROSITE" id="PS51257">
    <property type="entry name" value="PROKAR_LIPOPROTEIN"/>
    <property type="match status" value="1"/>
</dbReference>
<evidence type="ECO:0000256" key="2">
    <source>
        <dbReference type="SAM" id="SignalP"/>
    </source>
</evidence>
<proteinExistence type="predicted"/>
<comment type="caution">
    <text evidence="3">The sequence shown here is derived from an EMBL/GenBank/DDBJ whole genome shotgun (WGS) entry which is preliminary data.</text>
</comment>
<accession>A0ABR8NN93</accession>